<keyword evidence="2" id="KW-0964">Secreted</keyword>
<keyword evidence="7" id="KW-0176">Collagen</keyword>
<dbReference type="FunFam" id="2.60.120.200:FF:000094">
    <property type="entry name" value="Collagen type XVI alpha 1 chain"/>
    <property type="match status" value="1"/>
</dbReference>
<feature type="compositionally biased region" description="Gly residues" evidence="14">
    <location>
        <begin position="454"/>
        <end position="463"/>
    </location>
</feature>
<feature type="compositionally biased region" description="Basic and acidic residues" evidence="14">
    <location>
        <begin position="310"/>
        <end position="319"/>
    </location>
</feature>
<feature type="compositionally biased region" description="Low complexity" evidence="14">
    <location>
        <begin position="398"/>
        <end position="407"/>
    </location>
</feature>
<evidence type="ECO:0000256" key="14">
    <source>
        <dbReference type="SAM" id="MobiDB-lite"/>
    </source>
</evidence>
<evidence type="ECO:0000256" key="10">
    <source>
        <dbReference type="ARBA" id="ARBA00049648"/>
    </source>
</evidence>
<evidence type="ECO:0000256" key="13">
    <source>
        <dbReference type="ARBA" id="ARBA00074547"/>
    </source>
</evidence>
<comment type="subcellular location">
    <subcellularLocation>
        <location evidence="1">Secreted</location>
        <location evidence="1">Extracellular space</location>
        <location evidence="1">Extracellular matrix</location>
    </subcellularLocation>
</comment>
<feature type="signal peptide" evidence="15">
    <location>
        <begin position="1"/>
        <end position="21"/>
    </location>
</feature>
<feature type="region of interest" description="Disordered" evidence="14">
    <location>
        <begin position="304"/>
        <end position="463"/>
    </location>
</feature>
<protein>
    <recommendedName>
        <fullName evidence="13">Collagen alpha-1(XVI) chain</fullName>
    </recommendedName>
</protein>
<accession>A0AAN8MHP5</accession>
<dbReference type="GO" id="GO:0007155">
    <property type="term" value="P:cell adhesion"/>
    <property type="evidence" value="ECO:0007669"/>
    <property type="project" value="UniProtKB-KW"/>
</dbReference>
<dbReference type="GO" id="GO:0030198">
    <property type="term" value="P:extracellular matrix organization"/>
    <property type="evidence" value="ECO:0007669"/>
    <property type="project" value="TreeGrafter"/>
</dbReference>
<evidence type="ECO:0000256" key="11">
    <source>
        <dbReference type="ARBA" id="ARBA00057339"/>
    </source>
</evidence>
<keyword evidence="6" id="KW-0130">Cell adhesion</keyword>
<evidence type="ECO:0000256" key="6">
    <source>
        <dbReference type="ARBA" id="ARBA00022889"/>
    </source>
</evidence>
<comment type="subunit">
    <text evidence="12">Homotrimer. Interacts with FBN1, fibronectin and integrins ITGA1/ITGB1 and ITGA2/ITGB1. Integrin ITGA1/ITGB1 binds to a unique site within COL16A1 located close to its C-terminal end between collagenous domains COL1-COL3.</text>
</comment>
<dbReference type="Proteomes" id="UP001356427">
    <property type="component" value="Unassembled WGS sequence"/>
</dbReference>
<sequence length="463" mass="48604">MRNLISFLVLLSLSLWSCDLATSFKEVRCPIQQVDDWKFPQTARHNITGYNLVRRFSLLKTPAVKKIRNPRGPVILRLGNTALIHPTDQVFPYGLPDEFTLVFTLLLKKKTLRDNISLFQISDEQGYPQFSLDLNGPDATLSLRARGADPLGEPVGCVFRGEGVESILDSGWHKLALSVQQRAASLHVDCSSIQTKPLEPRGKLSTEGHTLLGIRATDAAPVEMDIQQVMVYCDSSLAIQESCCEIPGARCPPDAPKSRRAAENDLEQPVLAFNRDILGSQGLSEKCAGCVLLNDDLNLASVGQTGQHGMKGEKGDRGSDCSGSGTCKDGRMGQKGEKGESMMPANWGEAVGHKGDKGQKGEVGLQGLSGTPGKDGRTGSICVVGPKGQKGTSGKVGPEGLAGEPGNPGLPGLPGIGKPGLPGIPGGPPGSNGAKGDSGTPGKDGEPGDPGPRGPGGSKGEIR</sequence>
<dbReference type="InterPro" id="IPR050149">
    <property type="entry name" value="Collagen_superfamily"/>
</dbReference>
<dbReference type="SMART" id="SM00210">
    <property type="entry name" value="TSPN"/>
    <property type="match status" value="1"/>
</dbReference>
<dbReference type="SUPFAM" id="SSF49899">
    <property type="entry name" value="Concanavalin A-like lectins/glucanases"/>
    <property type="match status" value="1"/>
</dbReference>
<feature type="chain" id="PRO_5042886125" description="Collagen alpha-1(XVI) chain" evidence="15">
    <location>
        <begin position="22"/>
        <end position="463"/>
    </location>
</feature>
<evidence type="ECO:0000256" key="1">
    <source>
        <dbReference type="ARBA" id="ARBA00004498"/>
    </source>
</evidence>
<evidence type="ECO:0000256" key="2">
    <source>
        <dbReference type="ARBA" id="ARBA00022525"/>
    </source>
</evidence>
<dbReference type="GO" id="GO:0005615">
    <property type="term" value="C:extracellular space"/>
    <property type="evidence" value="ECO:0007669"/>
    <property type="project" value="TreeGrafter"/>
</dbReference>
<dbReference type="Gene3D" id="2.60.120.200">
    <property type="match status" value="1"/>
</dbReference>
<dbReference type="InterPro" id="IPR048287">
    <property type="entry name" value="TSPN-like_N"/>
</dbReference>
<name>A0AAN8MHP5_9TELE</name>
<dbReference type="GO" id="GO:0030020">
    <property type="term" value="F:extracellular matrix structural constituent conferring tensile strength"/>
    <property type="evidence" value="ECO:0007669"/>
    <property type="project" value="TreeGrafter"/>
</dbReference>
<evidence type="ECO:0000259" key="16">
    <source>
        <dbReference type="SMART" id="SM00210"/>
    </source>
</evidence>
<evidence type="ECO:0000256" key="4">
    <source>
        <dbReference type="ARBA" id="ARBA00022729"/>
    </source>
</evidence>
<dbReference type="GO" id="GO:0005581">
    <property type="term" value="C:collagen trimer"/>
    <property type="evidence" value="ECO:0007669"/>
    <property type="project" value="UniProtKB-KW"/>
</dbReference>
<keyword evidence="9" id="KW-0379">Hydroxylation</keyword>
<evidence type="ECO:0000256" key="3">
    <source>
        <dbReference type="ARBA" id="ARBA00022530"/>
    </source>
</evidence>
<dbReference type="GO" id="GO:0031012">
    <property type="term" value="C:extracellular matrix"/>
    <property type="evidence" value="ECO:0007669"/>
    <property type="project" value="TreeGrafter"/>
</dbReference>
<dbReference type="PANTHER" id="PTHR24023">
    <property type="entry name" value="COLLAGEN ALPHA"/>
    <property type="match status" value="1"/>
</dbReference>
<dbReference type="AlphaFoldDB" id="A0AAN8MHP5"/>
<comment type="similarity">
    <text evidence="10">Belongs to the fibril-associated collagens with interrupted helices (FACIT) family.</text>
</comment>
<keyword evidence="3" id="KW-0272">Extracellular matrix</keyword>
<feature type="domain" description="Thrombospondin-like N-terminal" evidence="16">
    <location>
        <begin position="49"/>
        <end position="235"/>
    </location>
</feature>
<dbReference type="PANTHER" id="PTHR24023:SF1082">
    <property type="entry name" value="COLLAGEN TRIPLE HELIX REPEAT"/>
    <property type="match status" value="1"/>
</dbReference>
<dbReference type="InterPro" id="IPR013320">
    <property type="entry name" value="ConA-like_dom_sf"/>
</dbReference>
<keyword evidence="5" id="KW-0677">Repeat</keyword>
<evidence type="ECO:0000313" key="17">
    <source>
        <dbReference type="EMBL" id="KAK6324145.1"/>
    </source>
</evidence>
<feature type="compositionally biased region" description="Basic and acidic residues" evidence="14">
    <location>
        <begin position="351"/>
        <end position="360"/>
    </location>
</feature>
<keyword evidence="18" id="KW-1185">Reference proteome</keyword>
<evidence type="ECO:0000256" key="15">
    <source>
        <dbReference type="SAM" id="SignalP"/>
    </source>
</evidence>
<keyword evidence="4 15" id="KW-0732">Signal</keyword>
<comment type="caution">
    <text evidence="17">The sequence shown here is derived from an EMBL/GenBank/DDBJ whole genome shotgun (WGS) entry which is preliminary data.</text>
</comment>
<dbReference type="EMBL" id="JAGTTL010000004">
    <property type="protein sequence ID" value="KAK6324145.1"/>
    <property type="molecule type" value="Genomic_DNA"/>
</dbReference>
<evidence type="ECO:0000313" key="18">
    <source>
        <dbReference type="Proteomes" id="UP001356427"/>
    </source>
</evidence>
<evidence type="ECO:0000256" key="7">
    <source>
        <dbReference type="ARBA" id="ARBA00023119"/>
    </source>
</evidence>
<evidence type="ECO:0000256" key="5">
    <source>
        <dbReference type="ARBA" id="ARBA00022737"/>
    </source>
</evidence>
<evidence type="ECO:0000256" key="8">
    <source>
        <dbReference type="ARBA" id="ARBA00023180"/>
    </source>
</evidence>
<comment type="function">
    <text evidence="11">Involved in mediating cell attachment and inducing integrin-mediated cellular reactions, such as cell spreading and alterations in cell morphology.</text>
</comment>
<feature type="compositionally biased region" description="Basic and acidic residues" evidence="14">
    <location>
        <begin position="328"/>
        <end position="340"/>
    </location>
</feature>
<evidence type="ECO:0000256" key="12">
    <source>
        <dbReference type="ARBA" id="ARBA00063879"/>
    </source>
</evidence>
<gene>
    <name evidence="17" type="ORF">J4Q44_G00064840</name>
</gene>
<organism evidence="17 18">
    <name type="scientific">Coregonus suidteri</name>
    <dbReference type="NCBI Taxonomy" id="861788"/>
    <lineage>
        <taxon>Eukaryota</taxon>
        <taxon>Metazoa</taxon>
        <taxon>Chordata</taxon>
        <taxon>Craniata</taxon>
        <taxon>Vertebrata</taxon>
        <taxon>Euteleostomi</taxon>
        <taxon>Actinopterygii</taxon>
        <taxon>Neopterygii</taxon>
        <taxon>Teleostei</taxon>
        <taxon>Protacanthopterygii</taxon>
        <taxon>Salmoniformes</taxon>
        <taxon>Salmonidae</taxon>
        <taxon>Coregoninae</taxon>
        <taxon>Coregonus</taxon>
    </lineage>
</organism>
<feature type="compositionally biased region" description="Gly residues" evidence="14">
    <location>
        <begin position="412"/>
        <end position="424"/>
    </location>
</feature>
<keyword evidence="8" id="KW-0325">Glycoprotein</keyword>
<proteinExistence type="inferred from homology"/>
<reference evidence="17 18" key="1">
    <citation type="submission" date="2021-04" db="EMBL/GenBank/DDBJ databases">
        <authorList>
            <person name="De Guttry C."/>
            <person name="Zahm M."/>
            <person name="Klopp C."/>
            <person name="Cabau C."/>
            <person name="Louis A."/>
            <person name="Berthelot C."/>
            <person name="Parey E."/>
            <person name="Roest Crollius H."/>
            <person name="Montfort J."/>
            <person name="Robinson-Rechavi M."/>
            <person name="Bucao C."/>
            <person name="Bouchez O."/>
            <person name="Gislard M."/>
            <person name="Lluch J."/>
            <person name="Milhes M."/>
            <person name="Lampietro C."/>
            <person name="Lopez Roques C."/>
            <person name="Donnadieu C."/>
            <person name="Braasch I."/>
            <person name="Desvignes T."/>
            <person name="Postlethwait J."/>
            <person name="Bobe J."/>
            <person name="Wedekind C."/>
            <person name="Guiguen Y."/>
        </authorList>
    </citation>
    <scope>NUCLEOTIDE SEQUENCE [LARGE SCALE GENOMIC DNA]</scope>
    <source>
        <strain evidence="17">Cs_M1</strain>
        <tissue evidence="17">Blood</tissue>
    </source>
</reference>
<evidence type="ECO:0000256" key="9">
    <source>
        <dbReference type="ARBA" id="ARBA00023278"/>
    </source>
</evidence>